<sequence>MDGAMGKEEDVVEAVLTCKGDFHDPELQNQIERFRHKLKDLLLTDSRKVQVRKVEPWNSVKVTLTIPKEAAIRLRQLAQNGNEALRQMGVLSVQVQGDSQIALTFLGSNNEQREVVLSSSPAAQVPSGSASGSAVQQKVSNPPPAEAVVSLDDLASSPGPSSDEVTRKNIVDYLRQGPHLRQNVALIGTLMGAVNAVSSSSSPSRPGMGQDIPTVSNPSTNTIGVKTHSYRPNNIATVGGAASQYQGSQVAKNFPFKTTGAFHPPVSRYLSSAGQNMAIVDSATSSTSPQLQQQPNSTNPPIVKPATICQVSAATGAGQYGLVSNMNNFSPLGPHPSGLNSSIISSSILPSPSSSNYFVDLPPPPPYPHGASSVASSRANKPENASSPMLVNLLQTDPSVAAAGMASGNPNKPLTMGEQGVSDSSPKKKRNRKQKTLSAKSSSELASSRNDFQAGSVVAKTINSNNNPLNLEQAIMAADTHKPLNTKLDSPATFGVVRDNKVPLSIKESHKDDFVSSGNQPDSNKSAIVARTKSSLILESNRKVDLFSSETAAGKIINPYTGQLEPRDSVVDSSLHGLKDLVMTQKSGYSATQMLAQRALELDEIAQKSVPQSSSAFLENVYAAQNVSSSTLNCVSLTSTTTAAASTVDSGKLSQTSNFKKQCLDSTSSTTTLSVKGSLTQPSIYVSSSPLCQSTQNASTIDSIAESQPLLPKESCSSAISKSVGHGFSNGPLIPDGVKGSQMRIVYSEMNNQLHASEASSSSSDSVIYSNLRACSYSTTSQATLSQASLTHHMGGQKNQVRNTPVSVSHSSLSLSVSLDIPPVQTRLSCPATMTEQAKPSLIDYPSFSHDSQAATSSTDSKVPSSTPVTSPSLLNSVPEKHIDSLSSTESPPETKVLSEGDENSDHSGIVAESGPEHSGTAALIEHSRVKIENHDSGIGSSSERSDDTPSEPGDGEFRTSQSVTDPDDNNIKAAVSQKLVDCKPDPSLVTVDSSITVGYTINPSSDNISGKPTSSKGVIKKPFVGPVSSSESSGSDISQFYDAHCKSLEKQAGLMAVEQVALSSNCLSSKAGFGYHQQYGSKVKENGPTTNSSMENRASPKLNGPSSQGSLNSMMAAMNELHAKKMKLSPKQGGLNKGIVDTMNEEHQEKETVIEKLNRIHHQLQDQKESLSLSPSGLQEIKGAETITDKAQRDVSLSHRLEGHTEQLFLDLEEMQMKMMGNGASVVTGGGNSAEGKGGNITSIYSKRSSPVNVNMLNHIYASGLPLPRRLTESVQRLVKPLPASEMGISLTSSQSRAYNSKSPVSSSIGALPKAGTASLPSTNGPHHPTRMANHSGARSPGASMPRLIPNDQHRLLSGGLDLAGLTNFQMPLCYGADPVSGSGGSISVGGHMPTLSSHNMREDLMVKADPHTLSMNLHSPSLLRDSQPYSNRMLSQSYPPFKTKDHLTNLVQRNHDIQMNHNLSKSNEVVQHSLNDSKLDNVLDIQEKGNLQFPVHNHALLESKGSRLSNQCVAEESDINHSSKSTDGSEPNKFSFSSCSSSSLSAIVHSNASSPLMPILQRGQEPPITPTFPSSMPSISSQPPLISLATTEISTSQEDSSSKPAATSAPLTQSQSVPCSSPLSVNSLTTRISLEKPKGNVEVPVMTTHASRLPILSPIVSKSTPLLEGQSETPQVQARGPADFQEHGANDRSDPPKLTKAQSVASLSSFSLKASTPSHQINRNIFDSVSAESLPRQQTATAFTSLSPKFANMDHGKKINFKDDKLKTCDNSLQEQNIFDHVIDLNSKVPAKPLDTFHINSSENGSKQHSSVTSNLSELENSKFVKSIQLFSTSSNNLELKTIVGNSDTKSKEMQDNGTTETKAATTSPLPYSSSSSSQVSVSGTITPVKRNSPSPDISMPSSSSATEVANAQFASSRPLDASSGSLSTITTVLGNGDTCTSQSVADGGESSISGSPMKEPILETLASALKKNNEPSSQSSHNSLGHPIKTSEKNPSAQRPPMIPLTASDISKLEQSMTLQARMVAVQSSPQIKTSATEPVSCEALELVDSGSSHSRVTRKRKINAAEGELHDIEGSTPAKAISLKHASLISSSKPKPSEGIISRSDKVNDREKEAGLIETGPIFTKTMVASSTDKSESMKANVEHKDTAAKISADLEKGQERRRHRSITSSSQSDDGHSHRSSSNESRDCTSPSLRDGRLNKTVFPTADKDGRTPRVSGSTSGTGQPREPKFHHRAYLGSERDAQSKENRSHRVPGHHSSEDARHTQVDWSEDHSGDDKDKMKLPGAKVPLPGEKFSCPDGKDDGQKKVQRVKRQFYAYVPEKSLDQTYFDTPILSGRTRSKNKPLEEETSAGAGGVSTPPTGETQVPSSVAHNTASSTITVTGQSVGHSKHSGDLGVPAVSDAGTGGKRSTRSVRTKDASQEQNPNKRRKVQQQR</sequence>
<feature type="region of interest" description="Disordered" evidence="2">
    <location>
        <begin position="2091"/>
        <end position="2311"/>
    </location>
</feature>
<feature type="coiled-coil region" evidence="1">
    <location>
        <begin position="1141"/>
        <end position="1175"/>
    </location>
</feature>
<feature type="compositionally biased region" description="Basic residues" evidence="2">
    <location>
        <begin position="2430"/>
        <end position="2439"/>
    </location>
</feature>
<feature type="compositionally biased region" description="Low complexity" evidence="2">
    <location>
        <begin position="284"/>
        <end position="301"/>
    </location>
</feature>
<feature type="region of interest" description="Disordered" evidence="2">
    <location>
        <begin position="401"/>
        <end position="450"/>
    </location>
</feature>
<protein>
    <recommendedName>
        <fullName evidence="3">Nuclear receptor coactivator 6 TRADD-N domain-containing protein</fullName>
    </recommendedName>
</protein>
<feature type="compositionally biased region" description="Polar residues" evidence="2">
    <location>
        <begin position="1858"/>
        <end position="1874"/>
    </location>
</feature>
<proteinExistence type="predicted"/>
<dbReference type="InterPro" id="IPR032715">
    <property type="entry name" value="NCOA6_TRADD-N"/>
</dbReference>
<feature type="region of interest" description="Disordered" evidence="2">
    <location>
        <begin position="1668"/>
        <end position="1703"/>
    </location>
</feature>
<evidence type="ECO:0000256" key="1">
    <source>
        <dbReference type="SAM" id="Coils"/>
    </source>
</evidence>
<feature type="region of interest" description="Disordered" evidence="2">
    <location>
        <begin position="282"/>
        <end position="303"/>
    </location>
</feature>
<dbReference type="EMBL" id="JAWDGP010004190">
    <property type="protein sequence ID" value="KAK3766915.1"/>
    <property type="molecule type" value="Genomic_DNA"/>
</dbReference>
<evidence type="ECO:0000259" key="3">
    <source>
        <dbReference type="Pfam" id="PF13820"/>
    </source>
</evidence>
<dbReference type="Pfam" id="PF13820">
    <property type="entry name" value="NCOA6_TRADD-N"/>
    <property type="match status" value="1"/>
</dbReference>
<name>A0AAE0ZCY5_9GAST</name>
<feature type="compositionally biased region" description="Polar residues" evidence="2">
    <location>
        <begin position="373"/>
        <end position="385"/>
    </location>
</feature>
<feature type="compositionally biased region" description="Basic and acidic residues" evidence="2">
    <location>
        <begin position="2243"/>
        <end position="2254"/>
    </location>
</feature>
<evidence type="ECO:0000313" key="4">
    <source>
        <dbReference type="EMBL" id="KAK3766915.1"/>
    </source>
</evidence>
<feature type="region of interest" description="Disordered" evidence="2">
    <location>
        <begin position="120"/>
        <end position="145"/>
    </location>
</feature>
<accession>A0AAE0ZCY5</accession>
<feature type="compositionally biased region" description="Polar residues" evidence="2">
    <location>
        <begin position="1294"/>
        <end position="1310"/>
    </location>
</feature>
<feature type="compositionally biased region" description="Low complexity" evidence="2">
    <location>
        <begin position="1573"/>
        <end position="1589"/>
    </location>
</feature>
<feature type="compositionally biased region" description="Polar residues" evidence="2">
    <location>
        <begin position="120"/>
        <end position="140"/>
    </location>
</feature>
<feature type="domain" description="Nuclear receptor coactivator 6 TRADD-N" evidence="3">
    <location>
        <begin position="14"/>
        <end position="136"/>
    </location>
</feature>
<feature type="compositionally biased region" description="Polar residues" evidence="2">
    <location>
        <begin position="2185"/>
        <end position="2197"/>
    </location>
</feature>
<feature type="region of interest" description="Disordered" evidence="2">
    <location>
        <begin position="360"/>
        <end position="385"/>
    </location>
</feature>
<feature type="compositionally biased region" description="Basic and acidic residues" evidence="2">
    <location>
        <begin position="1686"/>
        <end position="1699"/>
    </location>
</feature>
<feature type="compositionally biased region" description="Polar residues" evidence="2">
    <location>
        <begin position="1908"/>
        <end position="1918"/>
    </location>
</feature>
<dbReference type="Proteomes" id="UP001283361">
    <property type="component" value="Unassembled WGS sequence"/>
</dbReference>
<organism evidence="4 5">
    <name type="scientific">Elysia crispata</name>
    <name type="common">lettuce slug</name>
    <dbReference type="NCBI Taxonomy" id="231223"/>
    <lineage>
        <taxon>Eukaryota</taxon>
        <taxon>Metazoa</taxon>
        <taxon>Spiralia</taxon>
        <taxon>Lophotrochozoa</taxon>
        <taxon>Mollusca</taxon>
        <taxon>Gastropoda</taxon>
        <taxon>Heterobranchia</taxon>
        <taxon>Euthyneura</taxon>
        <taxon>Panpulmonata</taxon>
        <taxon>Sacoglossa</taxon>
        <taxon>Placobranchoidea</taxon>
        <taxon>Plakobranchidae</taxon>
        <taxon>Elysia</taxon>
    </lineage>
</organism>
<comment type="caution">
    <text evidence="4">The sequence shown here is derived from an EMBL/GenBank/DDBJ whole genome shotgun (WGS) entry which is preliminary data.</text>
</comment>
<feature type="region of interest" description="Disordered" evidence="2">
    <location>
        <begin position="1294"/>
        <end position="1351"/>
    </location>
</feature>
<feature type="compositionally biased region" description="Low complexity" evidence="2">
    <location>
        <begin position="1875"/>
        <end position="1885"/>
    </location>
</feature>
<reference evidence="4" key="1">
    <citation type="journal article" date="2023" name="G3 (Bethesda)">
        <title>A reference genome for the long-term kleptoplast-retaining sea slug Elysia crispata morphotype clarki.</title>
        <authorList>
            <person name="Eastman K.E."/>
            <person name="Pendleton A.L."/>
            <person name="Shaikh M.A."/>
            <person name="Suttiyut T."/>
            <person name="Ogas R."/>
            <person name="Tomko P."/>
            <person name="Gavelis G."/>
            <person name="Widhalm J.R."/>
            <person name="Wisecaver J.H."/>
        </authorList>
    </citation>
    <scope>NUCLEOTIDE SEQUENCE</scope>
    <source>
        <strain evidence="4">ECLA1</strain>
    </source>
</reference>
<feature type="compositionally biased region" description="Basic and acidic residues" evidence="2">
    <location>
        <begin position="2107"/>
        <end position="2119"/>
    </location>
</feature>
<feature type="compositionally biased region" description="Polar residues" evidence="2">
    <location>
        <begin position="1668"/>
        <end position="1678"/>
    </location>
</feature>
<feature type="region of interest" description="Disordered" evidence="2">
    <location>
        <begin position="843"/>
        <end position="918"/>
    </location>
</feature>
<feature type="region of interest" description="Disordered" evidence="2">
    <location>
        <begin position="1559"/>
        <end position="1624"/>
    </location>
</feature>
<feature type="region of interest" description="Disordered" evidence="2">
    <location>
        <begin position="934"/>
        <end position="970"/>
    </location>
</feature>
<feature type="region of interest" description="Disordered" evidence="2">
    <location>
        <begin position="1516"/>
        <end position="1537"/>
    </location>
</feature>
<feature type="region of interest" description="Disordered" evidence="2">
    <location>
        <begin position="1083"/>
        <end position="1110"/>
    </location>
</feature>
<feature type="compositionally biased region" description="Basic and acidic residues" evidence="2">
    <location>
        <begin position="2261"/>
        <end position="2286"/>
    </location>
</feature>
<gene>
    <name evidence="4" type="ORF">RRG08_040437</name>
</gene>
<feature type="compositionally biased region" description="Polar residues" evidence="2">
    <location>
        <begin position="1977"/>
        <end position="1986"/>
    </location>
</feature>
<evidence type="ECO:0000313" key="5">
    <source>
        <dbReference type="Proteomes" id="UP001283361"/>
    </source>
</evidence>
<feature type="region of interest" description="Disordered" evidence="2">
    <location>
        <begin position="2334"/>
        <end position="2439"/>
    </location>
</feature>
<feature type="compositionally biased region" description="Low complexity" evidence="2">
    <location>
        <begin position="856"/>
        <end position="873"/>
    </location>
</feature>
<feature type="compositionally biased region" description="Basic and acidic residues" evidence="2">
    <location>
        <begin position="2137"/>
        <end position="2163"/>
    </location>
</feature>
<feature type="region of interest" description="Disordered" evidence="2">
    <location>
        <begin position="198"/>
        <end position="220"/>
    </location>
</feature>
<keyword evidence="1" id="KW-0175">Coiled coil</keyword>
<feature type="region of interest" description="Disordered" evidence="2">
    <location>
        <begin position="1848"/>
        <end position="1927"/>
    </location>
</feature>
<feature type="region of interest" description="Disordered" evidence="2">
    <location>
        <begin position="1974"/>
        <end position="2006"/>
    </location>
</feature>
<keyword evidence="5" id="KW-1185">Reference proteome</keyword>
<feature type="compositionally biased region" description="Polar residues" evidence="2">
    <location>
        <begin position="2362"/>
        <end position="2391"/>
    </location>
</feature>
<feature type="compositionally biased region" description="Polar residues" evidence="2">
    <location>
        <begin position="1522"/>
        <end position="1536"/>
    </location>
</feature>
<feature type="compositionally biased region" description="Low complexity" evidence="2">
    <location>
        <begin position="437"/>
        <end position="448"/>
    </location>
</feature>
<feature type="compositionally biased region" description="Polar residues" evidence="2">
    <location>
        <begin position="1088"/>
        <end position="1097"/>
    </location>
</feature>
<feature type="compositionally biased region" description="Polar residues" evidence="2">
    <location>
        <begin position="1590"/>
        <end position="1624"/>
    </location>
</feature>
<evidence type="ECO:0000256" key="2">
    <source>
        <dbReference type="SAM" id="MobiDB-lite"/>
    </source>
</evidence>
<feature type="compositionally biased region" description="Low complexity" evidence="2">
    <location>
        <begin position="1895"/>
        <end position="1907"/>
    </location>
</feature>